<feature type="chain" id="PRO_5022858182" evidence="3">
    <location>
        <begin position="21"/>
        <end position="317"/>
    </location>
</feature>
<gene>
    <name evidence="4" type="ORF">E2C01_036500</name>
</gene>
<accession>A0A5B7FC85</accession>
<proteinExistence type="predicted"/>
<feature type="transmembrane region" description="Helical" evidence="2">
    <location>
        <begin position="285"/>
        <end position="307"/>
    </location>
</feature>
<protein>
    <submittedName>
        <fullName evidence="4">Uncharacterized protein</fullName>
    </submittedName>
</protein>
<name>A0A5B7FC85_PORTR</name>
<comment type="caution">
    <text evidence="4">The sequence shown here is derived from an EMBL/GenBank/DDBJ whole genome shotgun (WGS) entry which is preliminary data.</text>
</comment>
<keyword evidence="2" id="KW-0812">Transmembrane</keyword>
<keyword evidence="5" id="KW-1185">Reference proteome</keyword>
<evidence type="ECO:0000313" key="5">
    <source>
        <dbReference type="Proteomes" id="UP000324222"/>
    </source>
</evidence>
<evidence type="ECO:0000256" key="1">
    <source>
        <dbReference type="SAM" id="MobiDB-lite"/>
    </source>
</evidence>
<keyword evidence="2" id="KW-1133">Transmembrane helix</keyword>
<organism evidence="4 5">
    <name type="scientific">Portunus trituberculatus</name>
    <name type="common">Swimming crab</name>
    <name type="synonym">Neptunus trituberculatus</name>
    <dbReference type="NCBI Taxonomy" id="210409"/>
    <lineage>
        <taxon>Eukaryota</taxon>
        <taxon>Metazoa</taxon>
        <taxon>Ecdysozoa</taxon>
        <taxon>Arthropoda</taxon>
        <taxon>Crustacea</taxon>
        <taxon>Multicrustacea</taxon>
        <taxon>Malacostraca</taxon>
        <taxon>Eumalacostraca</taxon>
        <taxon>Eucarida</taxon>
        <taxon>Decapoda</taxon>
        <taxon>Pleocyemata</taxon>
        <taxon>Brachyura</taxon>
        <taxon>Eubrachyura</taxon>
        <taxon>Portunoidea</taxon>
        <taxon>Portunidae</taxon>
        <taxon>Portuninae</taxon>
        <taxon>Portunus</taxon>
    </lineage>
</organism>
<reference evidence="4 5" key="1">
    <citation type="submission" date="2019-05" db="EMBL/GenBank/DDBJ databases">
        <title>Another draft genome of Portunus trituberculatus and its Hox gene families provides insights of decapod evolution.</title>
        <authorList>
            <person name="Jeong J.-H."/>
            <person name="Song I."/>
            <person name="Kim S."/>
            <person name="Choi T."/>
            <person name="Kim D."/>
            <person name="Ryu S."/>
            <person name="Kim W."/>
        </authorList>
    </citation>
    <scope>NUCLEOTIDE SEQUENCE [LARGE SCALE GENOMIC DNA]</scope>
    <source>
        <tissue evidence="4">Muscle</tissue>
    </source>
</reference>
<evidence type="ECO:0000313" key="4">
    <source>
        <dbReference type="EMBL" id="MPC42869.1"/>
    </source>
</evidence>
<evidence type="ECO:0000256" key="2">
    <source>
        <dbReference type="SAM" id="Phobius"/>
    </source>
</evidence>
<sequence length="317" mass="34437">MVLLIVSIVVILTKYLPGNAQGIAWSRIFYSSLICSPLTPLRQKDGTGVTTYASLAARSSRFVGAGDPVRLVNRIALLSDDSVESSERCDRNLPDLIKGLTKWHYGSVDSIDLAQPKQYKVSPGAHGHESSRDHSAMVTPMVSVQPSVTSFVSDRASCYKDGLSMESDDIITGVPRRLTVSKSAVQTDPRPPVTCRNGDNSNHSPIGRKAAVHRTSTSQLSVSSRQLIIFSQVSHGQTLQKSRPSTASKSSSFYSGTVQAFAPSGGNSDLYYRSFLQPVSLYRRLYLVIAFILVLLAIVPFLTLLSLNRATMVAQLS</sequence>
<feature type="signal peptide" evidence="3">
    <location>
        <begin position="1"/>
        <end position="20"/>
    </location>
</feature>
<dbReference type="Proteomes" id="UP000324222">
    <property type="component" value="Unassembled WGS sequence"/>
</dbReference>
<evidence type="ECO:0000256" key="3">
    <source>
        <dbReference type="SAM" id="SignalP"/>
    </source>
</evidence>
<keyword evidence="2" id="KW-0472">Membrane</keyword>
<keyword evidence="3" id="KW-0732">Signal</keyword>
<dbReference type="AlphaFoldDB" id="A0A5B7FC85"/>
<feature type="region of interest" description="Disordered" evidence="1">
    <location>
        <begin position="181"/>
        <end position="215"/>
    </location>
</feature>
<dbReference type="EMBL" id="VSRR010005599">
    <property type="protein sequence ID" value="MPC42869.1"/>
    <property type="molecule type" value="Genomic_DNA"/>
</dbReference>